<reference evidence="1" key="1">
    <citation type="submission" date="2024-05" db="EMBL/GenBank/DDBJ databases">
        <title>30 novel species of actinomycetes from the DSMZ collection.</title>
        <authorList>
            <person name="Nouioui I."/>
        </authorList>
    </citation>
    <scope>NUCLEOTIDE SEQUENCE</scope>
    <source>
        <strain evidence="1">DSM 41014</strain>
    </source>
</reference>
<sequence length="45" mass="4744">MLPFEPLDRDACVSADERLVAGCNRLAVWDGSPCSGRGATAHVVT</sequence>
<dbReference type="Proteomes" id="UP001180489">
    <property type="component" value="Unassembled WGS sequence"/>
</dbReference>
<dbReference type="EMBL" id="JAVRFF010000001">
    <property type="protein sequence ID" value="MDT0470807.1"/>
    <property type="molecule type" value="Genomic_DNA"/>
</dbReference>
<evidence type="ECO:0000313" key="2">
    <source>
        <dbReference type="Proteomes" id="UP001180489"/>
    </source>
</evidence>
<gene>
    <name evidence="1" type="ORF">RM863_01455</name>
</gene>
<accession>A0ABU2UC58</accession>
<protein>
    <submittedName>
        <fullName evidence="1">Uncharacterized protein</fullName>
    </submittedName>
</protein>
<organism evidence="1 2">
    <name type="scientific">Streptomyces hintoniae</name>
    <dbReference type="NCBI Taxonomy" id="3075521"/>
    <lineage>
        <taxon>Bacteria</taxon>
        <taxon>Bacillati</taxon>
        <taxon>Actinomycetota</taxon>
        <taxon>Actinomycetes</taxon>
        <taxon>Kitasatosporales</taxon>
        <taxon>Streptomycetaceae</taxon>
        <taxon>Streptomyces</taxon>
    </lineage>
</organism>
<comment type="caution">
    <text evidence="1">The sequence shown here is derived from an EMBL/GenBank/DDBJ whole genome shotgun (WGS) entry which is preliminary data.</text>
</comment>
<keyword evidence="2" id="KW-1185">Reference proteome</keyword>
<name>A0ABU2UC58_9ACTN</name>
<evidence type="ECO:0000313" key="1">
    <source>
        <dbReference type="EMBL" id="MDT0470807.1"/>
    </source>
</evidence>
<proteinExistence type="predicted"/>
<dbReference type="RefSeq" id="WP_240677916.1">
    <property type="nucleotide sequence ID" value="NZ_JAVRFF010000001.1"/>
</dbReference>